<keyword evidence="5" id="KW-1185">Reference proteome</keyword>
<evidence type="ECO:0000256" key="2">
    <source>
        <dbReference type="SAM" id="Phobius"/>
    </source>
</evidence>
<evidence type="ECO:0000313" key="4">
    <source>
        <dbReference type="EnsemblPlants" id="Ma06_p00810.1"/>
    </source>
</evidence>
<feature type="region of interest" description="Disordered" evidence="1">
    <location>
        <begin position="292"/>
        <end position="318"/>
    </location>
</feature>
<feature type="compositionally biased region" description="Acidic residues" evidence="1">
    <location>
        <begin position="309"/>
        <end position="318"/>
    </location>
</feature>
<dbReference type="PANTHER" id="PTHR33870">
    <property type="entry name" value="CARDIOMYOPATHY-ASSOCIATED PROTEIN"/>
    <property type="match status" value="1"/>
</dbReference>
<keyword evidence="2" id="KW-1133">Transmembrane helix</keyword>
<dbReference type="InParanoid" id="A0A804JB86"/>
<feature type="transmembrane region" description="Helical" evidence="2">
    <location>
        <begin position="32"/>
        <end position="55"/>
    </location>
</feature>
<dbReference type="OrthoDB" id="1908091at2759"/>
<feature type="region of interest" description="Disordered" evidence="1">
    <location>
        <begin position="250"/>
        <end position="271"/>
    </location>
</feature>
<keyword evidence="2" id="KW-0472">Membrane</keyword>
<protein>
    <submittedName>
        <fullName evidence="3">(wild Malaysian banana) hypothetical protein</fullName>
    </submittedName>
</protein>
<organism evidence="4 5">
    <name type="scientific">Musa acuminata subsp. malaccensis</name>
    <name type="common">Wild banana</name>
    <name type="synonym">Musa malaccensis</name>
    <dbReference type="NCBI Taxonomy" id="214687"/>
    <lineage>
        <taxon>Eukaryota</taxon>
        <taxon>Viridiplantae</taxon>
        <taxon>Streptophyta</taxon>
        <taxon>Embryophyta</taxon>
        <taxon>Tracheophyta</taxon>
        <taxon>Spermatophyta</taxon>
        <taxon>Magnoliopsida</taxon>
        <taxon>Liliopsida</taxon>
        <taxon>Zingiberales</taxon>
        <taxon>Musaceae</taxon>
        <taxon>Musa</taxon>
    </lineage>
</organism>
<evidence type="ECO:0000256" key="1">
    <source>
        <dbReference type="SAM" id="MobiDB-lite"/>
    </source>
</evidence>
<dbReference type="EnsemblPlants" id="Ma06_t00810.1">
    <property type="protein sequence ID" value="Ma06_p00810.1"/>
    <property type="gene ID" value="Ma06_g00810"/>
</dbReference>
<evidence type="ECO:0000313" key="5">
    <source>
        <dbReference type="Proteomes" id="UP000012960"/>
    </source>
</evidence>
<dbReference type="Proteomes" id="UP000012960">
    <property type="component" value="Unplaced"/>
</dbReference>
<reference evidence="3" key="1">
    <citation type="submission" date="2021-03" db="EMBL/GenBank/DDBJ databases">
        <authorList>
            <consortium name="Genoscope - CEA"/>
            <person name="William W."/>
        </authorList>
    </citation>
    <scope>NUCLEOTIDE SEQUENCE</scope>
    <source>
        <strain evidence="3">Doubled-haploid Pahang</strain>
    </source>
</reference>
<feature type="region of interest" description="Disordered" evidence="1">
    <location>
        <begin position="581"/>
        <end position="603"/>
    </location>
</feature>
<gene>
    <name evidence="3" type="ORF">GSMUA_147000.1</name>
</gene>
<proteinExistence type="predicted"/>
<feature type="compositionally biased region" description="Polar residues" evidence="1">
    <location>
        <begin position="537"/>
        <end position="549"/>
    </location>
</feature>
<reference evidence="4" key="2">
    <citation type="submission" date="2021-05" db="UniProtKB">
        <authorList>
            <consortium name="EnsemblPlants"/>
        </authorList>
    </citation>
    <scope>IDENTIFICATION</scope>
    <source>
        <strain evidence="4">subsp. malaccensis</strain>
    </source>
</reference>
<dbReference type="EMBL" id="HG996471">
    <property type="protein sequence ID" value="CAG1844905.1"/>
    <property type="molecule type" value="Genomic_DNA"/>
</dbReference>
<evidence type="ECO:0000313" key="3">
    <source>
        <dbReference type="EMBL" id="CAG1844905.1"/>
    </source>
</evidence>
<accession>A0A804JB86</accession>
<name>A0A804JB86_MUSAM</name>
<dbReference type="Gramene" id="Ma06_t00810.1">
    <property type="protein sequence ID" value="Ma06_p00810.1"/>
    <property type="gene ID" value="Ma06_g00810"/>
</dbReference>
<keyword evidence="2" id="KW-0812">Transmembrane</keyword>
<feature type="compositionally biased region" description="Low complexity" evidence="1">
    <location>
        <begin position="1585"/>
        <end position="1598"/>
    </location>
</feature>
<feature type="region of interest" description="Disordered" evidence="1">
    <location>
        <begin position="516"/>
        <end position="549"/>
    </location>
</feature>
<dbReference type="FunCoup" id="A0A804JB86">
    <property type="interactions" value="2198"/>
</dbReference>
<dbReference type="OMA" id="VIKSTPC"/>
<sequence>MAINRNEIRVYIEKIMVFCVRTSYRCARDHPFVFALVFFLLVLYRSFPSLFAFLVSSSPVIVCTTVLLGLLLSYGEPNIPEIEIEDTRTREVSSVEIRSSVSHLCLKKDENLTVENHVENRTYYDDIVPRETIPCEEKSSADVRIYQALEQYEGTERIDTIVGDSASGVQAKKDRYDEEVIQEEETLCQGVSENRDLFVGKTAIDVAEVSKDISSFDPKEIQETEDLKLETGEPKLDHHLDSSLGLSWQSIDDHHSSSDTESDRAESSSPDASITDIIPMLDELHPLLDSEHPQHVSIPKSDAASEGSSLDDEPDDNSIDEEAEIHDEEEDDEAQEKDDGTEAAVKWTEDDQKNFMDLGSSELERNQRLESLIAKQKEKKNLSFVMDRNLIDLDVNTSFPGMEKLSRFRVQVPPISAPRRNPFDVPYDSEETFDLRPMPGSAPSSLLPRRNPFDLFYDQQEQNSSLTDETWGHQDFVSAPQHEMLVRRNETFSLRRKEFKQERGHSRLKPYFVAEKLDSEEGSSTFQRQYSDRNESKVSSIPESDTDFSVTDQEYNRELEEQVFDQETELLCPGKHDADAVEHESHTSEETESVDIEQEKTEHVTDDREIGVDTNLTAQDNEKVSAAGEAFAALEEDVKEEIHLDVLNLNSKQLELTEQKYAGPNSSNSSWEDEKCFKTTLSGQPHKLEQTKNFSTFAFAEFDHSKGADTVSAFAETMYDSSALAAGESFYKLSTFDARPDANQGVNDDSSVTFDMQKEDSEVASFPRAFDGNAASGIGDLVSVNAINDVGPFILSQSLTSIEENETRSSVLTEITKYNDVEVELSTAQEDSSLPISYMIQEPTEAASDDHLAQSREVPINVDVSHSIEREEVIKSTPCSSDILILSDDPLSCEFQIVLPSIEKYSLPSDDIGVEKSRVKTLDFPSFFEENQDDIEHKEDNSGFTNHYQVVGLTELQINEDLKVLESDTEQEAYFSQKPEQETGQTDDNFTPFHKSKDITSEFSAAVTIHDGSLAGLQLIELTESTDSIVSEMTSEVKVQSSTDLSRSRDGIKSPTLTKHEAGSLKMINSSDEESDEVHPVVLEADEIDENLPTELDELGDFHTEELTNHQGSEMMFQTEGHSEDTSSGTASSFVDDYTQLQVSEGRSILHADRSVNQSSEANFDKCQGVSSLVNQPGVMELEIHSSFASSIDPEQTVYNPKIHVLEASPVHEVGSTSNQLIEIDTAQRNMKQTVMESELLVVEARSVEDIHLAFKQISEVCPQKPVFHEAGSQNLQVTEHLDAKQRQSDMHVIEAKSIEDIGLAFSELSHNTSKKTQEISEESHHKPIHQEVGSPNFEGTEHLDAKKIQSDLHVVEAKSIDDIGLAFTELSHSTRKKAQEISEVNLHKPIYQEVGSQNFKGAEHLDAKHIQSDLHVIEAKSIEDIGLAFSGLSHNTSKKAQEINEESLHKPVYQEVGSPNFRSSEHIDAKQIQSDLHVIEAKSIADISSAFSELSHNTSNKAPTVMETVDGSVEVNASRRQLETQVVEVQSAVEIKEAVTTESNSNMEQLGEKSKVEIVGDVSASKALTTSRTQKKHKHRQTVSSSSSSSSDSDFEK</sequence>
<feature type="region of interest" description="Disordered" evidence="1">
    <location>
        <begin position="1569"/>
        <end position="1598"/>
    </location>
</feature>
<feature type="compositionally biased region" description="Basic and acidic residues" evidence="1">
    <location>
        <begin position="251"/>
        <end position="266"/>
    </location>
</feature>
<dbReference type="PANTHER" id="PTHR33870:SF4">
    <property type="entry name" value="CARDIOMYOPATHY-ASSOCIATED PROTEIN"/>
    <property type="match status" value="1"/>
</dbReference>